<accession>A0ABT5YEJ4</accession>
<dbReference type="Gene3D" id="3.30.310.170">
    <property type="entry name" value="Outer membrane protein assembly factor BamC"/>
    <property type="match status" value="1"/>
</dbReference>
<protein>
    <submittedName>
        <fullName evidence="1">Outer membrane protein assembly factor BamC</fullName>
    </submittedName>
</protein>
<sequence>MAFSFRTEITKAGKYIRPLAGLMLVMALLLTSAGCSFIEDRSERYVDAPEGSPLKLPETADESEFGQIMPIREVSAADSGRMYRGTIPSPPDMTSDILDENYVVEELDGQIWLLVNDVPGRLWPAVTSYMNENGLGVAYDNPQLGVMQSELVNFSKQARELLELPDNPDGQEAKVVVQARVAPGVRRKTTEVQFRSFEVADDPDELLAWGSHDTRSREQLDTSRKLLEDLGQYLRNREDSKSYSRAALGMASEPLVRLVSDNETPREIVMSLDYGRAWAEVRRALDDAGIPVIDLNRNDGYFFVDFRPESEREPGWFSWFADDPEPVHSFDVRLDERDGDIVVSASRADNYDGEDRSSELLSELFEYLY</sequence>
<proteinExistence type="predicted"/>
<dbReference type="Pfam" id="PF06804">
    <property type="entry name" value="Lipoprotein_18"/>
    <property type="match status" value="1"/>
</dbReference>
<evidence type="ECO:0000313" key="1">
    <source>
        <dbReference type="EMBL" id="MDF0752117.1"/>
    </source>
</evidence>
<dbReference type="RefSeq" id="WP_275709125.1">
    <property type="nucleotide sequence ID" value="NZ_JANCMW010000013.1"/>
</dbReference>
<reference evidence="1" key="1">
    <citation type="submission" date="2022-07" db="EMBL/GenBank/DDBJ databases">
        <title>Marinobacter iranensis a new bacterium isolate from a hipersaline lake in Iran.</title>
        <authorList>
            <person name="Mohammad A.M.A."/>
            <person name="Cristina S.-P."/>
            <person name="Antonio V."/>
        </authorList>
    </citation>
    <scope>NUCLEOTIDE SEQUENCE</scope>
    <source>
        <strain evidence="1">71-i</strain>
    </source>
</reference>
<name>A0ABT5YEJ4_9GAMM</name>
<evidence type="ECO:0000313" key="2">
    <source>
        <dbReference type="Proteomes" id="UP001143391"/>
    </source>
</evidence>
<dbReference type="EMBL" id="JANCMW010000013">
    <property type="protein sequence ID" value="MDF0752117.1"/>
    <property type="molecule type" value="Genomic_DNA"/>
</dbReference>
<gene>
    <name evidence="1" type="primary">bamC</name>
    <name evidence="1" type="ORF">NLU14_17950</name>
</gene>
<keyword evidence="2" id="KW-1185">Reference proteome</keyword>
<dbReference type="InterPro" id="IPR042268">
    <property type="entry name" value="BamC_C"/>
</dbReference>
<dbReference type="PROSITE" id="PS51257">
    <property type="entry name" value="PROKAR_LIPOPROTEIN"/>
    <property type="match status" value="1"/>
</dbReference>
<comment type="caution">
    <text evidence="1">The sequence shown here is derived from an EMBL/GenBank/DDBJ whole genome shotgun (WGS) entry which is preliminary data.</text>
</comment>
<dbReference type="InterPro" id="IPR010653">
    <property type="entry name" value="NlpB/DapX"/>
</dbReference>
<dbReference type="Proteomes" id="UP001143391">
    <property type="component" value="Unassembled WGS sequence"/>
</dbReference>
<organism evidence="1 2">
    <name type="scientific">Marinobacter iranensis</name>
    <dbReference type="NCBI Taxonomy" id="2962607"/>
    <lineage>
        <taxon>Bacteria</taxon>
        <taxon>Pseudomonadati</taxon>
        <taxon>Pseudomonadota</taxon>
        <taxon>Gammaproteobacteria</taxon>
        <taxon>Pseudomonadales</taxon>
        <taxon>Marinobacteraceae</taxon>
        <taxon>Marinobacter</taxon>
    </lineage>
</organism>